<evidence type="ECO:0000313" key="2">
    <source>
        <dbReference type="EMBL" id="KAF9869880.1"/>
    </source>
</evidence>
<accession>A0A9P6LEU2</accession>
<reference evidence="2" key="2">
    <citation type="submission" date="2020-11" db="EMBL/GenBank/DDBJ databases">
        <title>Whole genome sequencing of Colletotrichum sp.</title>
        <authorList>
            <person name="Li H."/>
        </authorList>
    </citation>
    <scope>NUCLEOTIDE SEQUENCE</scope>
    <source>
        <strain evidence="2">CkLH20</strain>
    </source>
</reference>
<keyword evidence="3" id="KW-1185">Reference proteome</keyword>
<dbReference type="InterPro" id="IPR057744">
    <property type="entry name" value="OTAase-like"/>
</dbReference>
<name>A0A9P6LEU2_9PEZI</name>
<dbReference type="AlphaFoldDB" id="A0A9P6LEU2"/>
<organism evidence="2 3">
    <name type="scientific">Colletotrichum karsti</name>
    <dbReference type="NCBI Taxonomy" id="1095194"/>
    <lineage>
        <taxon>Eukaryota</taxon>
        <taxon>Fungi</taxon>
        <taxon>Dikarya</taxon>
        <taxon>Ascomycota</taxon>
        <taxon>Pezizomycotina</taxon>
        <taxon>Sordariomycetes</taxon>
        <taxon>Hypocreomycetidae</taxon>
        <taxon>Glomerellales</taxon>
        <taxon>Glomerellaceae</taxon>
        <taxon>Colletotrichum</taxon>
        <taxon>Colletotrichum boninense species complex</taxon>
    </lineage>
</organism>
<dbReference type="Gene3D" id="3.20.20.140">
    <property type="entry name" value="Metal-dependent hydrolases"/>
    <property type="match status" value="1"/>
</dbReference>
<dbReference type="InterPro" id="IPR051781">
    <property type="entry name" value="Metallo-dep_Hydrolase"/>
</dbReference>
<dbReference type="EMBL" id="JAATWM020000063">
    <property type="protein sequence ID" value="KAF9869880.1"/>
    <property type="molecule type" value="Genomic_DNA"/>
</dbReference>
<dbReference type="OrthoDB" id="194468at2759"/>
<proteinExistence type="predicted"/>
<dbReference type="GeneID" id="62168466"/>
<dbReference type="PANTHER" id="PTHR43135:SF3">
    <property type="entry name" value="ALPHA-D-RIBOSE 1-METHYLPHOSPHONATE 5-TRIPHOSPHATE DIPHOSPHATASE"/>
    <property type="match status" value="1"/>
</dbReference>
<gene>
    <name evidence="2" type="ORF">CkaCkLH20_12679</name>
</gene>
<evidence type="ECO:0000313" key="3">
    <source>
        <dbReference type="Proteomes" id="UP000781932"/>
    </source>
</evidence>
<dbReference type="InterPro" id="IPR032466">
    <property type="entry name" value="Metal_Hydrolase"/>
</dbReference>
<dbReference type="SUPFAM" id="SSF51556">
    <property type="entry name" value="Metallo-dependent hydrolases"/>
    <property type="match status" value="1"/>
</dbReference>
<reference evidence="2" key="1">
    <citation type="submission" date="2020-03" db="EMBL/GenBank/DDBJ databases">
        <authorList>
            <person name="He L."/>
        </authorList>
    </citation>
    <scope>NUCLEOTIDE SEQUENCE</scope>
    <source>
        <strain evidence="2">CkLH20</strain>
    </source>
</reference>
<dbReference type="Pfam" id="PF01979">
    <property type="entry name" value="Amidohydro_1"/>
    <property type="match status" value="1"/>
</dbReference>
<comment type="caution">
    <text evidence="2">The sequence shown here is derived from an EMBL/GenBank/DDBJ whole genome shotgun (WGS) entry which is preliminary data.</text>
</comment>
<dbReference type="InterPro" id="IPR006680">
    <property type="entry name" value="Amidohydro-rel"/>
</dbReference>
<dbReference type="RefSeq" id="XP_038739341.1">
    <property type="nucleotide sequence ID" value="XM_038895392.1"/>
</dbReference>
<dbReference type="CDD" id="cd01299">
    <property type="entry name" value="Met_dep_hydrolase_A"/>
    <property type="match status" value="1"/>
</dbReference>
<dbReference type="InterPro" id="IPR011059">
    <property type="entry name" value="Metal-dep_hydrolase_composite"/>
</dbReference>
<dbReference type="PANTHER" id="PTHR43135">
    <property type="entry name" value="ALPHA-D-RIBOSE 1-METHYLPHOSPHONATE 5-TRIPHOSPHATE DIPHOSPHATASE"/>
    <property type="match status" value="1"/>
</dbReference>
<dbReference type="Proteomes" id="UP000781932">
    <property type="component" value="Unassembled WGS sequence"/>
</dbReference>
<sequence length="483" mass="51723">MTRRLIERPAKIYSTSLGGVIRPTYPSDLFQDEDLHTEKKTTFIIIKTGLLIPGDGEPVEDSALVIKDKLIDWVGPQSEIPSKYTDATHRSYTVPYLMPGLWECHAHFVMGSPEDAGNGDPYLGFITEHPSAIGARLTRGCWLALQRGYTSMRDVAGLGCEISKVIEEGTIVGPNVYSSGACLSQTAGHGDVFSLPAGDVLLNLGVSQITPGHFGTSVSMLVDGVDECRRAVRLQIRRGAKCIKILASGGVMSRDDNPLYAQFSPEELQCIVEEANRLGRSVAAHVHGKPGILAAVKAGVTTVEHVSFADQECIDLIKEKGTIYIATRFIMDLIIDSGGKGFPKHVWEKAKVCAENHGVAYKMAIEQGIPIALGTDTGPGFNMAVELEAAVKAGMSNLEAIKAATANGPLSVGSQAPKTGQLKVGYEADVIGVLENPVEDVKVLQKIDNVGWVWKGGKIFKGPGVGPWGEGEWWGEEASSSSI</sequence>
<evidence type="ECO:0000259" key="1">
    <source>
        <dbReference type="Pfam" id="PF01979"/>
    </source>
</evidence>
<dbReference type="SUPFAM" id="SSF51338">
    <property type="entry name" value="Composite domain of metallo-dependent hydrolases"/>
    <property type="match status" value="2"/>
</dbReference>
<feature type="domain" description="Amidohydrolase-related" evidence="1">
    <location>
        <begin position="96"/>
        <end position="459"/>
    </location>
</feature>
<protein>
    <submittedName>
        <fullName evidence="2">Amidohydrolase</fullName>
    </submittedName>
</protein>
<dbReference type="GO" id="GO:0016810">
    <property type="term" value="F:hydrolase activity, acting on carbon-nitrogen (but not peptide) bonds"/>
    <property type="evidence" value="ECO:0007669"/>
    <property type="project" value="InterPro"/>
</dbReference>